<comment type="pathway">
    <text evidence="7">Bacterial outer membrane biogenesis; LPS lipid A biosynthesis.</text>
</comment>
<evidence type="ECO:0000313" key="10">
    <source>
        <dbReference type="Proteomes" id="UP001575105"/>
    </source>
</evidence>
<accession>A0ABV4TZF4</accession>
<evidence type="ECO:0000256" key="7">
    <source>
        <dbReference type="HAMAP-Rule" id="MF_00523"/>
    </source>
</evidence>
<comment type="subunit">
    <text evidence="7">Homotrimer.</text>
</comment>
<comment type="similarity">
    <text evidence="7">Belongs to the transferase hexapeptide repeat family. LpxD subfamily.</text>
</comment>
<evidence type="ECO:0000313" key="9">
    <source>
        <dbReference type="EMBL" id="MFA9476719.1"/>
    </source>
</evidence>
<dbReference type="InterPro" id="IPR001451">
    <property type="entry name" value="Hexapep"/>
</dbReference>
<evidence type="ECO:0000259" key="8">
    <source>
        <dbReference type="Pfam" id="PF04613"/>
    </source>
</evidence>
<keyword evidence="6 7" id="KW-0012">Acyltransferase</keyword>
<dbReference type="EMBL" id="JBGUBD010000001">
    <property type="protein sequence ID" value="MFA9476719.1"/>
    <property type="molecule type" value="Genomic_DNA"/>
</dbReference>
<dbReference type="Gene3D" id="2.160.10.10">
    <property type="entry name" value="Hexapeptide repeat proteins"/>
    <property type="match status" value="1"/>
</dbReference>
<sequence>MKRISLQDIAQQIDGEVVGDATLEIDGVADLASARSGQLSFVGSDKYIPQWPDSQASAAIVPGELELAIEPGDGRALVRVANVDLAMARVLELFAPAWPEPGKGVHPSAVVDPSAELGDDVQVGPGCIIGPRVRVGAGSILQASVNLMADVSIGENCVLWPGVVVRERCTLGDRCILHPNVSIGADGFGYRPSADGGHVVKVPQIGTVEIGHDVEIGANSCVDRGKFAATVIGDHSKLDNLVQIGHNCKIGRCVIMAGCAAVAGSVIIGDGTVLGGMVAIKDHITIGKGVRLTGCAQVMNDIPDGETWGGGPALPIRDAIRVVQAMRRLPDLVKKFKSR</sequence>
<evidence type="ECO:0000256" key="3">
    <source>
        <dbReference type="ARBA" id="ARBA00022679"/>
    </source>
</evidence>
<dbReference type="NCBIfam" id="TIGR01853">
    <property type="entry name" value="lipid_A_lpxD"/>
    <property type="match status" value="1"/>
</dbReference>
<dbReference type="HAMAP" id="MF_00523">
    <property type="entry name" value="LpxD"/>
    <property type="match status" value="1"/>
</dbReference>
<name>A0ABV4TZF4_9BACT</name>
<proteinExistence type="inferred from homology"/>
<evidence type="ECO:0000256" key="4">
    <source>
        <dbReference type="ARBA" id="ARBA00022737"/>
    </source>
</evidence>
<feature type="domain" description="UDP-3-O-[3-hydroxymyristoyl] glucosamine N-acyltransferase non-repeat region" evidence="8">
    <location>
        <begin position="23"/>
        <end position="93"/>
    </location>
</feature>
<dbReference type="Gene3D" id="3.40.1390.10">
    <property type="entry name" value="MurE/MurF, N-terminal domain"/>
    <property type="match status" value="1"/>
</dbReference>
<dbReference type="Pfam" id="PF04613">
    <property type="entry name" value="LpxD"/>
    <property type="match status" value="1"/>
</dbReference>
<reference evidence="9 10" key="1">
    <citation type="submission" date="2024-08" db="EMBL/GenBank/DDBJ databases">
        <title>Whole-genome sequencing of halo(alkali)philic microorganisms from hypersaline lakes.</title>
        <authorList>
            <person name="Sorokin D.Y."/>
            <person name="Merkel A.Y."/>
            <person name="Messina E."/>
            <person name="Yakimov M."/>
        </authorList>
    </citation>
    <scope>NUCLEOTIDE SEQUENCE [LARGE SCALE GENOMIC DNA]</scope>
    <source>
        <strain evidence="9 10">AB-hyl4</strain>
    </source>
</reference>
<organism evidence="9 10">
    <name type="scientific">Natronomicrosphaera hydrolytica</name>
    <dbReference type="NCBI Taxonomy" id="3242702"/>
    <lineage>
        <taxon>Bacteria</taxon>
        <taxon>Pseudomonadati</taxon>
        <taxon>Planctomycetota</taxon>
        <taxon>Phycisphaerae</taxon>
        <taxon>Phycisphaerales</taxon>
        <taxon>Phycisphaeraceae</taxon>
        <taxon>Natronomicrosphaera</taxon>
    </lineage>
</organism>
<keyword evidence="3 7" id="KW-0808">Transferase</keyword>
<dbReference type="EC" id="2.3.1.191" evidence="7"/>
<keyword evidence="2 7" id="KW-0441">Lipid A biosynthesis</keyword>
<comment type="catalytic activity">
    <reaction evidence="7">
        <text>a UDP-3-O-[(3R)-3-hydroxyacyl]-alpha-D-glucosamine + a (3R)-hydroxyacyl-[ACP] = a UDP-2-N,3-O-bis[(3R)-3-hydroxyacyl]-alpha-D-glucosamine + holo-[ACP] + H(+)</text>
        <dbReference type="Rhea" id="RHEA:53836"/>
        <dbReference type="Rhea" id="RHEA-COMP:9685"/>
        <dbReference type="Rhea" id="RHEA-COMP:9945"/>
        <dbReference type="ChEBI" id="CHEBI:15378"/>
        <dbReference type="ChEBI" id="CHEBI:64479"/>
        <dbReference type="ChEBI" id="CHEBI:78827"/>
        <dbReference type="ChEBI" id="CHEBI:137740"/>
        <dbReference type="ChEBI" id="CHEBI:137748"/>
        <dbReference type="EC" id="2.3.1.191"/>
    </reaction>
</comment>
<keyword evidence="10" id="KW-1185">Reference proteome</keyword>
<comment type="caution">
    <text evidence="9">The sequence shown here is derived from an EMBL/GenBank/DDBJ whole genome shotgun (WGS) entry which is preliminary data.</text>
</comment>
<evidence type="ECO:0000256" key="1">
    <source>
        <dbReference type="ARBA" id="ARBA00022516"/>
    </source>
</evidence>
<dbReference type="InterPro" id="IPR011004">
    <property type="entry name" value="Trimer_LpxA-like_sf"/>
</dbReference>
<evidence type="ECO:0000256" key="2">
    <source>
        <dbReference type="ARBA" id="ARBA00022556"/>
    </source>
</evidence>
<dbReference type="InterPro" id="IPR007691">
    <property type="entry name" value="LpxD"/>
</dbReference>
<dbReference type="RefSeq" id="WP_425343648.1">
    <property type="nucleotide sequence ID" value="NZ_JBGUBD010000001.1"/>
</dbReference>
<dbReference type="PANTHER" id="PTHR43378">
    <property type="entry name" value="UDP-3-O-ACYLGLUCOSAMINE N-ACYLTRANSFERASE"/>
    <property type="match status" value="1"/>
</dbReference>
<dbReference type="PANTHER" id="PTHR43378:SF2">
    <property type="entry name" value="UDP-3-O-ACYLGLUCOSAMINE N-ACYLTRANSFERASE 1, MITOCHONDRIAL-RELATED"/>
    <property type="match status" value="1"/>
</dbReference>
<gene>
    <name evidence="7 9" type="primary">lpxD</name>
    <name evidence="9" type="ORF">ACERK3_00290</name>
</gene>
<dbReference type="GO" id="GO:0103118">
    <property type="term" value="F:UDP-3-O-[(3R)-3-hydroxyacyl]-glucosamine N-acyltransferase activity"/>
    <property type="evidence" value="ECO:0007669"/>
    <property type="project" value="UniProtKB-EC"/>
</dbReference>
<dbReference type="PROSITE" id="PS00101">
    <property type="entry name" value="HEXAPEP_TRANSFERASES"/>
    <property type="match status" value="1"/>
</dbReference>
<dbReference type="Proteomes" id="UP001575105">
    <property type="component" value="Unassembled WGS sequence"/>
</dbReference>
<comment type="function">
    <text evidence="7">Catalyzes the N-acylation of UDP-3-O-acylglucosamine using 3-hydroxyacyl-ACP as the acyl donor. Is involved in the biosynthesis of lipid A, a phosphorylated glycolipid that anchors the lipopolysaccharide to the outer membrane of the cell.</text>
</comment>
<evidence type="ECO:0000256" key="5">
    <source>
        <dbReference type="ARBA" id="ARBA00023098"/>
    </source>
</evidence>
<dbReference type="CDD" id="cd03352">
    <property type="entry name" value="LbH_LpxD"/>
    <property type="match status" value="1"/>
</dbReference>
<keyword evidence="4 7" id="KW-0677">Repeat</keyword>
<dbReference type="Pfam" id="PF00132">
    <property type="entry name" value="Hexapep"/>
    <property type="match status" value="1"/>
</dbReference>
<evidence type="ECO:0000256" key="6">
    <source>
        <dbReference type="ARBA" id="ARBA00023315"/>
    </source>
</evidence>
<dbReference type="InterPro" id="IPR020573">
    <property type="entry name" value="UDP_GlcNAc_AcTrfase_non-rep"/>
</dbReference>
<dbReference type="NCBIfam" id="NF002060">
    <property type="entry name" value="PRK00892.1"/>
    <property type="match status" value="1"/>
</dbReference>
<dbReference type="InterPro" id="IPR018357">
    <property type="entry name" value="Hexapep_transf_CS"/>
</dbReference>
<protein>
    <recommendedName>
        <fullName evidence="7">UDP-3-O-acylglucosamine N-acyltransferase</fullName>
        <ecNumber evidence="7">2.3.1.191</ecNumber>
    </recommendedName>
</protein>
<keyword evidence="5 7" id="KW-0443">Lipid metabolism</keyword>
<feature type="active site" description="Proton acceptor" evidence="7">
    <location>
        <position position="246"/>
    </location>
</feature>
<dbReference type="SUPFAM" id="SSF51161">
    <property type="entry name" value="Trimeric LpxA-like enzymes"/>
    <property type="match status" value="1"/>
</dbReference>
<keyword evidence="1 7" id="KW-0444">Lipid biosynthesis</keyword>